<keyword evidence="2" id="KW-1185">Reference proteome</keyword>
<dbReference type="Proteomes" id="UP000607653">
    <property type="component" value="Unassembled WGS sequence"/>
</dbReference>
<gene>
    <name evidence="1" type="ORF">HUJ06_014456</name>
</gene>
<dbReference type="EMBL" id="DUZY01000005">
    <property type="protein sequence ID" value="DAD40133.1"/>
    <property type="molecule type" value="Genomic_DNA"/>
</dbReference>
<accession>A0A822Z6E3</accession>
<evidence type="ECO:0000313" key="2">
    <source>
        <dbReference type="Proteomes" id="UP000607653"/>
    </source>
</evidence>
<proteinExistence type="predicted"/>
<protein>
    <submittedName>
        <fullName evidence="1">Uncharacterized protein</fullName>
    </submittedName>
</protein>
<reference evidence="1 2" key="1">
    <citation type="journal article" date="2020" name="Mol. Biol. Evol.">
        <title>Distinct Expression and Methylation Patterns for Genes with Different Fates following a Single Whole-Genome Duplication in Flowering Plants.</title>
        <authorList>
            <person name="Shi T."/>
            <person name="Rahmani R.S."/>
            <person name="Gugger P.F."/>
            <person name="Wang M."/>
            <person name="Li H."/>
            <person name="Zhang Y."/>
            <person name="Li Z."/>
            <person name="Wang Q."/>
            <person name="Van de Peer Y."/>
            <person name="Marchal K."/>
            <person name="Chen J."/>
        </authorList>
    </citation>
    <scope>NUCLEOTIDE SEQUENCE [LARGE SCALE GENOMIC DNA]</scope>
    <source>
        <tissue evidence="1">Leaf</tissue>
    </source>
</reference>
<organism evidence="1 2">
    <name type="scientific">Nelumbo nucifera</name>
    <name type="common">Sacred lotus</name>
    <dbReference type="NCBI Taxonomy" id="4432"/>
    <lineage>
        <taxon>Eukaryota</taxon>
        <taxon>Viridiplantae</taxon>
        <taxon>Streptophyta</taxon>
        <taxon>Embryophyta</taxon>
        <taxon>Tracheophyta</taxon>
        <taxon>Spermatophyta</taxon>
        <taxon>Magnoliopsida</taxon>
        <taxon>Proteales</taxon>
        <taxon>Nelumbonaceae</taxon>
        <taxon>Nelumbo</taxon>
    </lineage>
</organism>
<name>A0A822Z6E3_NELNU</name>
<comment type="caution">
    <text evidence="1">The sequence shown here is derived from an EMBL/GenBank/DDBJ whole genome shotgun (WGS) entry which is preliminary data.</text>
</comment>
<sequence>MIGPEGLVARQVVDLRSIGLSNVGLEQLEFIRLRKTAVLLEGSVLLGQLQELDQKSKSKS</sequence>
<dbReference type="AlphaFoldDB" id="A0A822Z6E3"/>
<evidence type="ECO:0000313" key="1">
    <source>
        <dbReference type="EMBL" id="DAD40133.1"/>
    </source>
</evidence>